<evidence type="ECO:0000256" key="1">
    <source>
        <dbReference type="SAM" id="SignalP"/>
    </source>
</evidence>
<dbReference type="EMBL" id="AP014946">
    <property type="protein sequence ID" value="BAT61240.1"/>
    <property type="molecule type" value="Genomic_DNA"/>
</dbReference>
<keyword evidence="1" id="KW-0732">Signal</keyword>
<dbReference type="KEGG" id="vgo:GJW-30_1_03797"/>
<dbReference type="AlphaFoldDB" id="A0A0S3PZ78"/>
<reference evidence="3 4" key="1">
    <citation type="submission" date="2015-08" db="EMBL/GenBank/DDBJ databases">
        <title>Investigation of the bacterial diversity of lava forest soil.</title>
        <authorList>
            <person name="Lee J.S."/>
        </authorList>
    </citation>
    <scope>NUCLEOTIDE SEQUENCE [LARGE SCALE GENOMIC DNA]</scope>
    <source>
        <strain evidence="3 4">GJW-30</strain>
    </source>
</reference>
<sequence length="267" mass="29166">MRGLTRIVGALLIASCAATPALAAQCGGDFESWLPNFKRDASGQGVSARGLAALDGVTQDPTVLRLDRNQGHFRVPFEEFIAKRVTSGRLAKGRQMLQQHAGTLARVEAQYGVAPEIIVAIWGMETDYGAVQGKQSVVRSLATLAHDCRRTEMFQRELIAALKIIDRGDFSSADLRGAWAGEIGQTQFLASNFVKYAVDFDGNGRRDLIRSVPDVLASTANLLRSHGWRKGPYGEGTANFQVLNEWNKSNNYQRAIALFAQRLVSGQ</sequence>
<protein>
    <submittedName>
        <fullName evidence="3">Membrane-bound lytic murein transglycosylase B</fullName>
        <ecNumber evidence="3">4.2.2.-</ecNumber>
    </submittedName>
</protein>
<dbReference type="InterPro" id="IPR011970">
    <property type="entry name" value="MltB_2"/>
</dbReference>
<dbReference type="EC" id="4.2.2.-" evidence="3"/>
<organism evidence="3 4">
    <name type="scientific">Variibacter gotjawalensis</name>
    <dbReference type="NCBI Taxonomy" id="1333996"/>
    <lineage>
        <taxon>Bacteria</taxon>
        <taxon>Pseudomonadati</taxon>
        <taxon>Pseudomonadota</taxon>
        <taxon>Alphaproteobacteria</taxon>
        <taxon>Hyphomicrobiales</taxon>
        <taxon>Nitrobacteraceae</taxon>
        <taxon>Variibacter</taxon>
    </lineage>
</organism>
<gene>
    <name evidence="3" type="primary">mltB_5</name>
    <name evidence="3" type="ORF">GJW-30_1_03797</name>
</gene>
<dbReference type="Pfam" id="PF13406">
    <property type="entry name" value="SLT_2"/>
    <property type="match status" value="1"/>
</dbReference>
<feature type="signal peptide" evidence="1">
    <location>
        <begin position="1"/>
        <end position="23"/>
    </location>
</feature>
<dbReference type="GO" id="GO:0009253">
    <property type="term" value="P:peptidoglycan catabolic process"/>
    <property type="evidence" value="ECO:0007669"/>
    <property type="project" value="TreeGrafter"/>
</dbReference>
<feature type="chain" id="PRO_5006615994" evidence="1">
    <location>
        <begin position="24"/>
        <end position="267"/>
    </location>
</feature>
<evidence type="ECO:0000313" key="4">
    <source>
        <dbReference type="Proteomes" id="UP000236884"/>
    </source>
</evidence>
<dbReference type="InterPro" id="IPR023346">
    <property type="entry name" value="Lysozyme-like_dom_sf"/>
</dbReference>
<dbReference type="FunFam" id="1.10.8.350:FF:000001">
    <property type="entry name" value="Lytic murein transglycosylase B"/>
    <property type="match status" value="1"/>
</dbReference>
<feature type="domain" description="Transglycosylase SLT" evidence="2">
    <location>
        <begin position="30"/>
        <end position="231"/>
    </location>
</feature>
<dbReference type="OrthoDB" id="9808544at2"/>
<name>A0A0S3PZ78_9BRAD</name>
<dbReference type="Proteomes" id="UP000236884">
    <property type="component" value="Chromosome"/>
</dbReference>
<dbReference type="RefSeq" id="WP_096357965.1">
    <property type="nucleotide sequence ID" value="NZ_AP014946.1"/>
</dbReference>
<evidence type="ECO:0000259" key="2">
    <source>
        <dbReference type="Pfam" id="PF13406"/>
    </source>
</evidence>
<keyword evidence="3" id="KW-0456">Lyase</keyword>
<evidence type="ECO:0000313" key="3">
    <source>
        <dbReference type="EMBL" id="BAT61240.1"/>
    </source>
</evidence>
<dbReference type="InterPro" id="IPR031304">
    <property type="entry name" value="SLT_2"/>
</dbReference>
<dbReference type="GO" id="GO:0008933">
    <property type="term" value="F:peptidoglycan lytic transglycosylase activity"/>
    <property type="evidence" value="ECO:0007669"/>
    <property type="project" value="TreeGrafter"/>
</dbReference>
<proteinExistence type="predicted"/>
<accession>A0A0S3PZ78</accession>
<dbReference type="SUPFAM" id="SSF53955">
    <property type="entry name" value="Lysozyme-like"/>
    <property type="match status" value="1"/>
</dbReference>
<dbReference type="PANTHER" id="PTHR30163">
    <property type="entry name" value="MEMBRANE-BOUND LYTIC MUREIN TRANSGLYCOSYLASE B"/>
    <property type="match status" value="1"/>
</dbReference>
<dbReference type="PANTHER" id="PTHR30163:SF8">
    <property type="entry name" value="LYTIC MUREIN TRANSGLYCOSYLASE"/>
    <property type="match status" value="1"/>
</dbReference>
<dbReference type="InterPro" id="IPR043426">
    <property type="entry name" value="MltB-like"/>
</dbReference>
<dbReference type="NCBIfam" id="TIGR02283">
    <property type="entry name" value="MltB_2"/>
    <property type="match status" value="1"/>
</dbReference>
<keyword evidence="4" id="KW-1185">Reference proteome</keyword>
<dbReference type="Gene3D" id="1.10.8.350">
    <property type="entry name" value="Bacterial muramidase"/>
    <property type="match status" value="1"/>
</dbReference>